<accession>A0A087SGA8</accession>
<keyword evidence="2" id="KW-1133">Transmembrane helix</keyword>
<keyword evidence="2" id="KW-0812">Transmembrane</keyword>
<dbReference type="InterPro" id="IPR004202">
    <property type="entry name" value="COX7C/Cox8"/>
</dbReference>
<feature type="region of interest" description="Disordered" evidence="1">
    <location>
        <begin position="1"/>
        <end position="34"/>
    </location>
</feature>
<dbReference type="EMBL" id="KL662110">
    <property type="protein sequence ID" value="KFM24762.1"/>
    <property type="molecule type" value="Genomic_DNA"/>
</dbReference>
<dbReference type="RefSeq" id="XP_011397650.1">
    <property type="nucleotide sequence ID" value="XM_011399348.1"/>
</dbReference>
<protein>
    <submittedName>
        <fullName evidence="3">Uncharacterized protein</fullName>
    </submittedName>
</protein>
<organism evidence="3 4">
    <name type="scientific">Auxenochlorella protothecoides</name>
    <name type="common">Green microalga</name>
    <name type="synonym">Chlorella protothecoides</name>
    <dbReference type="NCBI Taxonomy" id="3075"/>
    <lineage>
        <taxon>Eukaryota</taxon>
        <taxon>Viridiplantae</taxon>
        <taxon>Chlorophyta</taxon>
        <taxon>core chlorophytes</taxon>
        <taxon>Trebouxiophyceae</taxon>
        <taxon>Chlorellales</taxon>
        <taxon>Chlorellaceae</taxon>
        <taxon>Auxenochlorella</taxon>
    </lineage>
</organism>
<reference evidence="3 4" key="1">
    <citation type="journal article" date="2014" name="BMC Genomics">
        <title>Oil accumulation mechanisms of the oleaginous microalga Chlorella protothecoides revealed through its genome, transcriptomes, and proteomes.</title>
        <authorList>
            <person name="Gao C."/>
            <person name="Wang Y."/>
            <person name="Shen Y."/>
            <person name="Yan D."/>
            <person name="He X."/>
            <person name="Dai J."/>
            <person name="Wu Q."/>
        </authorList>
    </citation>
    <scope>NUCLEOTIDE SEQUENCE [LARGE SCALE GENOMIC DNA]</scope>
    <source>
        <strain evidence="3 4">0710</strain>
    </source>
</reference>
<proteinExistence type="predicted"/>
<dbReference type="Pfam" id="PF02935">
    <property type="entry name" value="COX7C"/>
    <property type="match status" value="1"/>
</dbReference>
<dbReference type="OrthoDB" id="567167at2759"/>
<dbReference type="Proteomes" id="UP000028924">
    <property type="component" value="Unassembled WGS sequence"/>
</dbReference>
<evidence type="ECO:0000256" key="1">
    <source>
        <dbReference type="SAM" id="MobiDB-lite"/>
    </source>
</evidence>
<keyword evidence="4" id="KW-1185">Reference proteome</keyword>
<evidence type="ECO:0000256" key="2">
    <source>
        <dbReference type="SAM" id="Phobius"/>
    </source>
</evidence>
<keyword evidence="2" id="KW-0472">Membrane</keyword>
<feature type="transmembrane region" description="Helical" evidence="2">
    <location>
        <begin position="53"/>
        <end position="76"/>
    </location>
</feature>
<gene>
    <name evidence="3" type="ORF">F751_3774</name>
</gene>
<dbReference type="PANTHER" id="PTHR36003">
    <property type="entry name" value="TONB-DEPENDENT HEME RECEPTOR A"/>
    <property type="match status" value="1"/>
</dbReference>
<dbReference type="GO" id="GO:0005739">
    <property type="term" value="C:mitochondrion"/>
    <property type="evidence" value="ECO:0007669"/>
    <property type="project" value="GOC"/>
</dbReference>
<dbReference type="eggNOG" id="ENOG502S4GF">
    <property type="taxonomic scope" value="Eukaryota"/>
</dbReference>
<dbReference type="STRING" id="3075.A0A087SGA8"/>
<dbReference type="GO" id="GO:0006123">
    <property type="term" value="P:mitochondrial electron transport, cytochrome c to oxygen"/>
    <property type="evidence" value="ECO:0007669"/>
    <property type="project" value="InterPro"/>
</dbReference>
<dbReference type="PANTHER" id="PTHR36003:SF5">
    <property type="entry name" value="TONB-DEPENDENT HEME RECEPTOR A"/>
    <property type="match status" value="1"/>
</dbReference>
<dbReference type="KEGG" id="apro:F751_3774"/>
<dbReference type="AlphaFoldDB" id="A0A087SGA8"/>
<sequence>MSGAAKVARTASRAVRSFTSSSKAASGGHHEPDYVHAPSMYNLPAMKNRKLKFGLSVGGVVALGIALPVIACQWQVGLRDLSVGLKCV</sequence>
<dbReference type="GeneID" id="23615165"/>
<evidence type="ECO:0000313" key="4">
    <source>
        <dbReference type="Proteomes" id="UP000028924"/>
    </source>
</evidence>
<name>A0A087SGA8_AUXPR</name>
<evidence type="ECO:0000313" key="3">
    <source>
        <dbReference type="EMBL" id="KFM24762.1"/>
    </source>
</evidence>